<organism evidence="3 4">
    <name type="scientific">Gallus gallus</name>
    <name type="common">Chicken</name>
    <dbReference type="NCBI Taxonomy" id="9031"/>
    <lineage>
        <taxon>Eukaryota</taxon>
        <taxon>Metazoa</taxon>
        <taxon>Chordata</taxon>
        <taxon>Craniata</taxon>
        <taxon>Vertebrata</taxon>
        <taxon>Euteleostomi</taxon>
        <taxon>Archelosauria</taxon>
        <taxon>Archosauria</taxon>
        <taxon>Dinosauria</taxon>
        <taxon>Saurischia</taxon>
        <taxon>Theropoda</taxon>
        <taxon>Coelurosauria</taxon>
        <taxon>Aves</taxon>
        <taxon>Neognathae</taxon>
        <taxon>Galloanserae</taxon>
        <taxon>Galliformes</taxon>
        <taxon>Phasianidae</taxon>
        <taxon>Phasianinae</taxon>
        <taxon>Gallus</taxon>
    </lineage>
</organism>
<feature type="region of interest" description="Disordered" evidence="1">
    <location>
        <begin position="612"/>
        <end position="631"/>
    </location>
</feature>
<dbReference type="GeneID" id="421015"/>
<feature type="compositionally biased region" description="Basic and acidic residues" evidence="1">
    <location>
        <begin position="453"/>
        <end position="462"/>
    </location>
</feature>
<dbReference type="PANTHER" id="PTHR28495:SF1">
    <property type="entry name" value="GENE, 17266-RELATED"/>
    <property type="match status" value="1"/>
</dbReference>
<dbReference type="GO" id="GO:0008584">
    <property type="term" value="P:male gonad development"/>
    <property type="evidence" value="ECO:0007669"/>
    <property type="project" value="Ensembl"/>
</dbReference>
<feature type="region of interest" description="Disordered" evidence="1">
    <location>
        <begin position="443"/>
        <end position="465"/>
    </location>
</feature>
<protein>
    <submittedName>
        <fullName evidence="3">Chromosome 18 open reading frame 63</fullName>
    </submittedName>
</protein>
<evidence type="ECO:0000256" key="1">
    <source>
        <dbReference type="SAM" id="MobiDB-lite"/>
    </source>
</evidence>
<dbReference type="InterPro" id="IPR031643">
    <property type="entry name" value="DUF4708"/>
</dbReference>
<dbReference type="RefSeq" id="XP_040551605.1">
    <property type="nucleotide sequence ID" value="XM_040695671.2"/>
</dbReference>
<feature type="compositionally biased region" description="Polar residues" evidence="1">
    <location>
        <begin position="612"/>
        <end position="622"/>
    </location>
</feature>
<dbReference type="Proteomes" id="UP000000539">
    <property type="component" value="Chromosome 2"/>
</dbReference>
<reference evidence="3" key="1">
    <citation type="submission" date="2020-11" db="EMBL/GenBank/DDBJ databases">
        <title>Gallus gallus (Chicken) genome, bGalGal1, GRCg7b, maternal haplotype autosomes + Z &amp; W.</title>
        <authorList>
            <person name="Warren W."/>
            <person name="Formenti G."/>
            <person name="Fedrigo O."/>
            <person name="Haase B."/>
            <person name="Mountcastle J."/>
            <person name="Balacco J."/>
            <person name="Tracey A."/>
            <person name="Schneider V."/>
            <person name="Okimoto R."/>
            <person name="Cheng H."/>
            <person name="Hawken R."/>
            <person name="Howe K."/>
            <person name="Jarvis E.D."/>
        </authorList>
    </citation>
    <scope>NUCLEOTIDE SEQUENCE [LARGE SCALE GENOMIC DNA]</scope>
    <source>
        <strain evidence="3">Broiler</strain>
    </source>
</reference>
<name>A0A8V0X9I5_CHICK</name>
<dbReference type="PANTHER" id="PTHR28495">
    <property type="entry name" value="HYPOTHETICAL PROTEIN LOC100359752"/>
    <property type="match status" value="1"/>
</dbReference>
<sequence>MNDRRHQSLFFAGLPELQKLCATTITLSPQLPESEMRSTQIKVCRQLIFLYQDVLSAPVIGTLNQISVVMAIPFYKSGLCEAYVERQGATLEAPQRVNPAILQTCLSYTLTARLAPRWNKAGHLLVQGKDFLSQMGRQNAVVLDINVSETQLCISVEACSVRLPPPELGDFDISANTIKLFESNENTVIDSHSILTNWCYVLPSMKMGQIINISRIIPPESPFHSYEEFQMHWKNLYGYILPEDIEEREIYLSVYFKPIGERLFTYPLRCIRSQPVQYFPRTDSESVLTSFISDVKAKFSHLCGFPVRMTSKALYATQELSRTPVCEMQSESMKLAGEMVCVVSLTQTPPRKPALPISSSRSTENSHWMEHLIKEPKPHSFSSSNRSAEKISVEATEKLINRQIPGISELPLSKSLGVPGSSAFELPPKKISKIIPIFKGRLMQMNGNPTDQTDGKERKNVERQSPVKSAKFSVLTVCKSSLTQVYKPATHSNSLQIITEKAYVKQDVSVFQWKTESRGQMINSDSSSNSAAGWSSSEVSHNKANSPSLLKNVRPVLQKSGISPNLNTYASSTSNSRGGKNFASQNTMQVLRKQHQSKKVHLQIHKVENEMTNSSLPQQQTKKSNEGPGLNIHKSILNDTVCIAKSDESKASYRSKNCIAKTTSLHSNSVCGQMFTGNKYLTYDETVTSKLTHSTKENNEEASVKKGSARKRQKEEGYSKLKKVKRSKPFI</sequence>
<keyword evidence="4" id="KW-1185">Reference proteome</keyword>
<dbReference type="AlphaFoldDB" id="A0A8V0X9I5"/>
<proteinExistence type="predicted"/>
<feature type="compositionally biased region" description="Basic residues" evidence="1">
    <location>
        <begin position="720"/>
        <end position="731"/>
    </location>
</feature>
<dbReference type="GeneTree" id="ENSGT00390000007627"/>
<evidence type="ECO:0000313" key="4">
    <source>
        <dbReference type="Proteomes" id="UP000000539"/>
    </source>
</evidence>
<dbReference type="OMA" id="DFQMHWK"/>
<evidence type="ECO:0000259" key="2">
    <source>
        <dbReference type="Pfam" id="PF15813"/>
    </source>
</evidence>
<dbReference type="Pfam" id="PF15813">
    <property type="entry name" value="DUF4708"/>
    <property type="match status" value="1"/>
</dbReference>
<feature type="region of interest" description="Disordered" evidence="1">
    <location>
        <begin position="519"/>
        <end position="547"/>
    </location>
</feature>
<dbReference type="CTD" id="644041"/>
<feature type="region of interest" description="Disordered" evidence="1">
    <location>
        <begin position="692"/>
        <end position="731"/>
    </location>
</feature>
<reference evidence="3" key="3">
    <citation type="submission" date="2025-09" db="UniProtKB">
        <authorList>
            <consortium name="Ensembl"/>
        </authorList>
    </citation>
    <scope>IDENTIFICATION</scope>
    <source>
        <strain evidence="3">broiler</strain>
    </source>
</reference>
<accession>A0A8V0X9I5</accession>
<feature type="compositionally biased region" description="Low complexity" evidence="1">
    <location>
        <begin position="524"/>
        <end position="539"/>
    </location>
</feature>
<gene>
    <name evidence="3" type="primary">C18orf63</name>
</gene>
<reference evidence="3" key="2">
    <citation type="submission" date="2025-08" db="UniProtKB">
        <authorList>
            <consortium name="Ensembl"/>
        </authorList>
    </citation>
    <scope>IDENTIFICATION</scope>
    <source>
        <strain evidence="3">broiler</strain>
    </source>
</reference>
<dbReference type="OrthoDB" id="6285995at2759"/>
<feature type="compositionally biased region" description="Basic and acidic residues" evidence="1">
    <location>
        <begin position="694"/>
        <end position="704"/>
    </location>
</feature>
<feature type="domain" description="DUF4708" evidence="2">
    <location>
        <begin position="7"/>
        <end position="280"/>
    </location>
</feature>
<evidence type="ECO:0000313" key="3">
    <source>
        <dbReference type="Ensembl" id="ENSGALP00010001158.1"/>
    </source>
</evidence>
<dbReference type="Ensembl" id="ENSGALT00010002608.1">
    <property type="protein sequence ID" value="ENSGALP00010001158.1"/>
    <property type="gene ID" value="ENSGALG00010001148.1"/>
</dbReference>